<comment type="caution">
    <text evidence="1">The sequence shown here is derived from an EMBL/GenBank/DDBJ whole genome shotgun (WGS) entry which is preliminary data.</text>
</comment>
<dbReference type="PANTHER" id="PTHR41244:SF1">
    <property type="entry name" value="GLYCOSYLTRANSFERASE"/>
    <property type="match status" value="1"/>
</dbReference>
<gene>
    <name evidence="1" type="ORF">SDC9_162450</name>
</gene>
<organism evidence="1">
    <name type="scientific">bioreactor metagenome</name>
    <dbReference type="NCBI Taxonomy" id="1076179"/>
    <lineage>
        <taxon>unclassified sequences</taxon>
        <taxon>metagenomes</taxon>
        <taxon>ecological metagenomes</taxon>
    </lineage>
</organism>
<sequence>MHLQLSFFSDHNVSELSEDTLFKDSPAHEVMTHLGFDSFTNYNWACSVNIDKDFCDVLTDMKNLSDTYAEWEVSYCPNVTVGWDNNVRFHRFIPGVMKNNTPENFEKALLWAKDYIDTHPKVPKLITINSWNEWTETSYLEPDDLYGYGYLESIRKVFKND</sequence>
<proteinExistence type="predicted"/>
<reference evidence="1" key="1">
    <citation type="submission" date="2019-08" db="EMBL/GenBank/DDBJ databases">
        <authorList>
            <person name="Kucharzyk K."/>
            <person name="Murdoch R.W."/>
            <person name="Higgins S."/>
            <person name="Loffler F."/>
        </authorList>
    </citation>
    <scope>NUCLEOTIDE SEQUENCE</scope>
</reference>
<evidence type="ECO:0008006" key="2">
    <source>
        <dbReference type="Google" id="ProtNLM"/>
    </source>
</evidence>
<evidence type="ECO:0000313" key="1">
    <source>
        <dbReference type="EMBL" id="MPN15121.1"/>
    </source>
</evidence>
<accession>A0A645FL44</accession>
<dbReference type="Pfam" id="PF14307">
    <property type="entry name" value="Glyco_tran_WbsX"/>
    <property type="match status" value="1"/>
</dbReference>
<dbReference type="Gene3D" id="3.20.20.80">
    <property type="entry name" value="Glycosidases"/>
    <property type="match status" value="1"/>
</dbReference>
<dbReference type="PANTHER" id="PTHR41244">
    <property type="entry name" value="RHAMNAN SYNTHESIS F"/>
    <property type="match status" value="1"/>
</dbReference>
<dbReference type="EMBL" id="VSSQ01061831">
    <property type="protein sequence ID" value="MPN15121.1"/>
    <property type="molecule type" value="Genomic_DNA"/>
</dbReference>
<protein>
    <recommendedName>
        <fullName evidence="2">GH26 domain-containing protein</fullName>
    </recommendedName>
</protein>
<name>A0A645FL44_9ZZZZ</name>
<dbReference type="AlphaFoldDB" id="A0A645FL44"/>
<dbReference type="InterPro" id="IPR032719">
    <property type="entry name" value="WbsX"/>
</dbReference>